<gene>
    <name evidence="9" type="ORF">CEJ42_20145</name>
    <name evidence="8" type="ORF">HNO84_15515</name>
</gene>
<dbReference type="PIRSF" id="PIRSF002808">
    <property type="entry name" value="Hexose_phosphate_transp"/>
    <property type="match status" value="1"/>
</dbReference>
<dbReference type="SUPFAM" id="SSF103473">
    <property type="entry name" value="MFS general substrate transporter"/>
    <property type="match status" value="1"/>
</dbReference>
<dbReference type="Pfam" id="PF07690">
    <property type="entry name" value="MFS_1"/>
    <property type="match status" value="1"/>
</dbReference>
<feature type="transmembrane region" description="Helical" evidence="6">
    <location>
        <begin position="142"/>
        <end position="162"/>
    </location>
</feature>
<feature type="transmembrane region" description="Helical" evidence="6">
    <location>
        <begin position="384"/>
        <end position="403"/>
    </location>
</feature>
<dbReference type="EMBL" id="NJGU01000011">
    <property type="protein sequence ID" value="OWY27363.1"/>
    <property type="molecule type" value="Genomic_DNA"/>
</dbReference>
<keyword evidence="4 6" id="KW-1133">Transmembrane helix</keyword>
<accession>A0A246WLY6</accession>
<keyword evidence="2" id="KW-1003">Cell membrane</keyword>
<feature type="transmembrane region" description="Helical" evidence="6">
    <location>
        <begin position="6"/>
        <end position="25"/>
    </location>
</feature>
<evidence type="ECO:0000256" key="6">
    <source>
        <dbReference type="SAM" id="Phobius"/>
    </source>
</evidence>
<evidence type="ECO:0000256" key="2">
    <source>
        <dbReference type="ARBA" id="ARBA00022475"/>
    </source>
</evidence>
<dbReference type="InterPro" id="IPR036259">
    <property type="entry name" value="MFS_trans_sf"/>
</dbReference>
<evidence type="ECO:0000313" key="9">
    <source>
        <dbReference type="EMBL" id="OWY27363.1"/>
    </source>
</evidence>
<dbReference type="GO" id="GO:0022857">
    <property type="term" value="F:transmembrane transporter activity"/>
    <property type="evidence" value="ECO:0007669"/>
    <property type="project" value="InterPro"/>
</dbReference>
<feature type="transmembrane region" description="Helical" evidence="6">
    <location>
        <begin position="297"/>
        <end position="315"/>
    </location>
</feature>
<name>A0A246WLY6_9BURK</name>
<feature type="transmembrane region" description="Helical" evidence="6">
    <location>
        <begin position="260"/>
        <end position="285"/>
    </location>
</feature>
<evidence type="ECO:0000313" key="11">
    <source>
        <dbReference type="Proteomes" id="UP000536746"/>
    </source>
</evidence>
<evidence type="ECO:0000313" key="8">
    <source>
        <dbReference type="EMBL" id="NUU03013.1"/>
    </source>
</evidence>
<feature type="transmembrane region" description="Helical" evidence="6">
    <location>
        <begin position="355"/>
        <end position="378"/>
    </location>
</feature>
<evidence type="ECO:0000259" key="7">
    <source>
        <dbReference type="PROSITE" id="PS50850"/>
    </source>
</evidence>
<evidence type="ECO:0000256" key="5">
    <source>
        <dbReference type="ARBA" id="ARBA00023136"/>
    </source>
</evidence>
<comment type="subcellular location">
    <subcellularLocation>
        <location evidence="1">Cell membrane</location>
        <topology evidence="1">Multi-pass membrane protein</topology>
    </subcellularLocation>
</comment>
<organism evidence="9 10">
    <name type="scientific">Herbaspirillum robiniae</name>
    <dbReference type="NCBI Taxonomy" id="2014887"/>
    <lineage>
        <taxon>Bacteria</taxon>
        <taxon>Pseudomonadati</taxon>
        <taxon>Pseudomonadota</taxon>
        <taxon>Betaproteobacteria</taxon>
        <taxon>Burkholderiales</taxon>
        <taxon>Oxalobacteraceae</taxon>
        <taxon>Herbaspirillum</taxon>
    </lineage>
</organism>
<dbReference type="InterPro" id="IPR020846">
    <property type="entry name" value="MFS_dom"/>
</dbReference>
<keyword evidence="11" id="KW-1185">Reference proteome</keyword>
<comment type="caution">
    <text evidence="9">The sequence shown here is derived from an EMBL/GenBank/DDBJ whole genome shotgun (WGS) entry which is preliminary data.</text>
</comment>
<dbReference type="PANTHER" id="PTHR11662">
    <property type="entry name" value="SOLUTE CARRIER FAMILY 17"/>
    <property type="match status" value="1"/>
</dbReference>
<dbReference type="GO" id="GO:0005886">
    <property type="term" value="C:plasma membrane"/>
    <property type="evidence" value="ECO:0007669"/>
    <property type="project" value="UniProtKB-SubCell"/>
</dbReference>
<dbReference type="InterPro" id="IPR011701">
    <property type="entry name" value="MFS"/>
</dbReference>
<dbReference type="InterPro" id="IPR050382">
    <property type="entry name" value="MFS_Na/Anion_cotransporter"/>
</dbReference>
<evidence type="ECO:0000313" key="10">
    <source>
        <dbReference type="Proteomes" id="UP000197596"/>
    </source>
</evidence>
<feature type="transmembrane region" description="Helical" evidence="6">
    <location>
        <begin position="228"/>
        <end position="248"/>
    </location>
</feature>
<feature type="transmembrane region" description="Helical" evidence="6">
    <location>
        <begin position="46"/>
        <end position="66"/>
    </location>
</feature>
<feature type="domain" description="Major facilitator superfamily (MFS) profile" evidence="7">
    <location>
        <begin position="12"/>
        <end position="410"/>
    </location>
</feature>
<sequence length="427" mass="47088">MKYLRLRATTVVLFMLCMMYFITYLDRVNVSTAAAGFAKEFDLSKTEIGLVFSAFAYPYLVFQIIGGWVSDKFGARRTLIWCGLLWAVATILTGFAGGLVSLLLARLLLGLGEGATFPAATTAMSRWVSKDKRGFAQGITHAFARIGNAVAPAAVVFIMAAHGWRESFYIFGAFSLLWVVVWCFVFTEDPARHPRITPDELAALPPAKKKNLQIPWGPLFKRMMPVTIVYFCYGWTLWLFLSWIPQYFLHSYDLDLKKSALFASSVFFAGVVGDTLGGIVSDRILRRSGNLKRARSHMVSVCMLLTLLSLLPLMFTHNLTVSILSLSAGFFFAEMTIGPMWAIPMDIAPEYSGTASGMMNSGSALAAIISPVLSGYLIDRTGNWEMPFLGSMLLMALGVVLAFRMQPDSKFETAAPATNDNPIKARA</sequence>
<dbReference type="PROSITE" id="PS50850">
    <property type="entry name" value="MFS"/>
    <property type="match status" value="1"/>
</dbReference>
<keyword evidence="3 6" id="KW-0812">Transmembrane</keyword>
<feature type="transmembrane region" description="Helical" evidence="6">
    <location>
        <begin position="78"/>
        <end position="104"/>
    </location>
</feature>
<evidence type="ECO:0000256" key="4">
    <source>
        <dbReference type="ARBA" id="ARBA00022989"/>
    </source>
</evidence>
<reference evidence="8 11" key="2">
    <citation type="journal article" date="2020" name="Front. Plant Sci.">
        <title>Isolation of Rhizosphere Bacteria That Improve Quality and Water Stress Tolerance in Greenhouse Ornamentals.</title>
        <authorList>
            <person name="Nordstedt N.P."/>
            <person name="Jones M.L."/>
        </authorList>
    </citation>
    <scope>NUCLEOTIDE SEQUENCE [LARGE SCALE GENOMIC DNA]</scope>
    <source>
        <strain evidence="8 11">C6C2</strain>
    </source>
</reference>
<evidence type="ECO:0000256" key="1">
    <source>
        <dbReference type="ARBA" id="ARBA00004651"/>
    </source>
</evidence>
<dbReference type="InterPro" id="IPR000849">
    <property type="entry name" value="Sugar_P_transporter"/>
</dbReference>
<evidence type="ECO:0000256" key="3">
    <source>
        <dbReference type="ARBA" id="ARBA00022692"/>
    </source>
</evidence>
<feature type="transmembrane region" description="Helical" evidence="6">
    <location>
        <begin position="168"/>
        <end position="187"/>
    </location>
</feature>
<dbReference type="PANTHER" id="PTHR11662:SF399">
    <property type="entry name" value="FI19708P1-RELATED"/>
    <property type="match status" value="1"/>
</dbReference>
<protein>
    <submittedName>
        <fullName evidence="9">MFS transporter</fullName>
    </submittedName>
</protein>
<dbReference type="Proteomes" id="UP000197596">
    <property type="component" value="Unassembled WGS sequence"/>
</dbReference>
<dbReference type="RefSeq" id="WP_088752303.1">
    <property type="nucleotide sequence ID" value="NZ_CP193789.1"/>
</dbReference>
<keyword evidence="5 6" id="KW-0472">Membrane</keyword>
<proteinExistence type="predicted"/>
<dbReference type="EMBL" id="JABFMT010000016">
    <property type="protein sequence ID" value="NUU03013.1"/>
    <property type="molecule type" value="Genomic_DNA"/>
</dbReference>
<dbReference type="CDD" id="cd17319">
    <property type="entry name" value="MFS_ExuT_GudP_like"/>
    <property type="match status" value="1"/>
</dbReference>
<dbReference type="AlphaFoldDB" id="A0A246WLY6"/>
<dbReference type="Gene3D" id="1.20.1250.20">
    <property type="entry name" value="MFS general substrate transporter like domains"/>
    <property type="match status" value="2"/>
</dbReference>
<reference evidence="9 10" key="1">
    <citation type="submission" date="2017-06" db="EMBL/GenBank/DDBJ databases">
        <title>Herbaspirillum phytohormonus sp. nov., isolated from the root nodule of Robinia pseudoacacia in lead-zinc mine.</title>
        <authorList>
            <person name="Fan M."/>
            <person name="Lin Y."/>
        </authorList>
    </citation>
    <scope>NUCLEOTIDE SEQUENCE [LARGE SCALE GENOMIC DNA]</scope>
    <source>
        <strain evidence="9 10">HZ10</strain>
    </source>
</reference>
<feature type="transmembrane region" description="Helical" evidence="6">
    <location>
        <begin position="321"/>
        <end position="343"/>
    </location>
</feature>
<dbReference type="Proteomes" id="UP000536746">
    <property type="component" value="Unassembled WGS sequence"/>
</dbReference>